<dbReference type="Gramene" id="KOM47957">
    <property type="protein sequence ID" value="KOM47957"/>
    <property type="gene ID" value="LR48_Vigan07g166100"/>
</dbReference>
<evidence type="ECO:0000313" key="2">
    <source>
        <dbReference type="Proteomes" id="UP000053144"/>
    </source>
</evidence>
<reference evidence="2" key="1">
    <citation type="journal article" date="2015" name="Proc. Natl. Acad. Sci. U.S.A.">
        <title>Genome sequencing of adzuki bean (Vigna angularis) provides insight into high starch and low fat accumulation and domestication.</title>
        <authorList>
            <person name="Yang K."/>
            <person name="Tian Z."/>
            <person name="Chen C."/>
            <person name="Luo L."/>
            <person name="Zhao B."/>
            <person name="Wang Z."/>
            <person name="Yu L."/>
            <person name="Li Y."/>
            <person name="Sun Y."/>
            <person name="Li W."/>
            <person name="Chen Y."/>
            <person name="Li Y."/>
            <person name="Zhang Y."/>
            <person name="Ai D."/>
            <person name="Zhao J."/>
            <person name="Shang C."/>
            <person name="Ma Y."/>
            <person name="Wu B."/>
            <person name="Wang M."/>
            <person name="Gao L."/>
            <person name="Sun D."/>
            <person name="Zhang P."/>
            <person name="Guo F."/>
            <person name="Wang W."/>
            <person name="Li Y."/>
            <person name="Wang J."/>
            <person name="Varshney R.K."/>
            <person name="Wang J."/>
            <person name="Ling H.Q."/>
            <person name="Wan P."/>
        </authorList>
    </citation>
    <scope>NUCLEOTIDE SEQUENCE</scope>
    <source>
        <strain evidence="2">cv. Jingnong 6</strain>
    </source>
</reference>
<organism evidence="1 2">
    <name type="scientific">Phaseolus angularis</name>
    <name type="common">Azuki bean</name>
    <name type="synonym">Vigna angularis</name>
    <dbReference type="NCBI Taxonomy" id="3914"/>
    <lineage>
        <taxon>Eukaryota</taxon>
        <taxon>Viridiplantae</taxon>
        <taxon>Streptophyta</taxon>
        <taxon>Embryophyta</taxon>
        <taxon>Tracheophyta</taxon>
        <taxon>Spermatophyta</taxon>
        <taxon>Magnoliopsida</taxon>
        <taxon>eudicotyledons</taxon>
        <taxon>Gunneridae</taxon>
        <taxon>Pentapetalae</taxon>
        <taxon>rosids</taxon>
        <taxon>fabids</taxon>
        <taxon>Fabales</taxon>
        <taxon>Fabaceae</taxon>
        <taxon>Papilionoideae</taxon>
        <taxon>50 kb inversion clade</taxon>
        <taxon>NPAAA clade</taxon>
        <taxon>indigoferoid/millettioid clade</taxon>
        <taxon>Phaseoleae</taxon>
        <taxon>Vigna</taxon>
    </lineage>
</organism>
<sequence length="271" mass="32329">MSCYPYRSSRNFNFDKKLSYKDIKREHDKARRKSCSSYEFDRIEDDLYKQASENIPFFGDDIGALTYLAWEKEINDMHSFMVRKSKYESFYSRDDESYILNLYTSSFKKHAREWWDDRQYHVNIGRQYPIHDWNELKACMRRKFVPREIERNLEAASRFISWIKSRFHDVSGFSSSRQLSSNKLHASSKLGGAARAHKELLSRPAIESFIFHFRSSRPVVVSRLEARDAAARRMELEEVKQMVIDLGEYIVVTSTRRHVADFIEQEKSVWR</sequence>
<dbReference type="Proteomes" id="UP000053144">
    <property type="component" value="Chromosome 7"/>
</dbReference>
<proteinExistence type="predicted"/>
<accession>A0A0L9UZG8</accession>
<dbReference type="EMBL" id="CM003377">
    <property type="protein sequence ID" value="KOM47957.1"/>
    <property type="molecule type" value="Genomic_DNA"/>
</dbReference>
<gene>
    <name evidence="1" type="ORF">LR48_Vigan07g166100</name>
</gene>
<protein>
    <recommendedName>
        <fullName evidence="3">Retrotransposon gag domain-containing protein</fullName>
    </recommendedName>
</protein>
<evidence type="ECO:0000313" key="1">
    <source>
        <dbReference type="EMBL" id="KOM47957.1"/>
    </source>
</evidence>
<dbReference type="AlphaFoldDB" id="A0A0L9UZG8"/>
<evidence type="ECO:0008006" key="3">
    <source>
        <dbReference type="Google" id="ProtNLM"/>
    </source>
</evidence>
<name>A0A0L9UZG8_PHAAN</name>